<evidence type="ECO:0000313" key="2">
    <source>
        <dbReference type="Proteomes" id="UP000290649"/>
    </source>
</evidence>
<organism evidence="1 2">
    <name type="scientific">Anaerobacillus alkaliphilus</name>
    <dbReference type="NCBI Taxonomy" id="1548597"/>
    <lineage>
        <taxon>Bacteria</taxon>
        <taxon>Bacillati</taxon>
        <taxon>Bacillota</taxon>
        <taxon>Bacilli</taxon>
        <taxon>Bacillales</taxon>
        <taxon>Bacillaceae</taxon>
        <taxon>Anaerobacillus</taxon>
    </lineage>
</organism>
<accession>A0A4Q0VX05</accession>
<comment type="caution">
    <text evidence="1">The sequence shown here is derived from an EMBL/GenBank/DDBJ whole genome shotgun (WGS) entry which is preliminary data.</text>
</comment>
<dbReference type="Proteomes" id="UP000290649">
    <property type="component" value="Unassembled WGS sequence"/>
</dbReference>
<protein>
    <submittedName>
        <fullName evidence="1">Vancomycin resistance protein</fullName>
    </submittedName>
</protein>
<gene>
    <name evidence="1" type="ORF">DS745_00425</name>
</gene>
<keyword evidence="2" id="KW-1185">Reference proteome</keyword>
<proteinExistence type="predicted"/>
<reference evidence="1 2" key="1">
    <citation type="journal article" date="2019" name="Int. J. Syst. Evol. Microbiol.">
        <title>Anaerobacillus alkaliphilus sp. nov., a novel alkaliphilic and moderately halophilic bacterium.</title>
        <authorList>
            <person name="Borsodi A.K."/>
            <person name="Aszalos J.M."/>
            <person name="Bihari P."/>
            <person name="Nagy I."/>
            <person name="Schumann P."/>
            <person name="Sproer C."/>
            <person name="Kovacs A.L."/>
            <person name="Boka K."/>
            <person name="Dobosy P."/>
            <person name="Ovari M."/>
            <person name="Szili-Kovacs T."/>
            <person name="Toth E."/>
        </authorList>
    </citation>
    <scope>NUCLEOTIDE SEQUENCE [LARGE SCALE GENOMIC DNA]</scope>
    <source>
        <strain evidence="1 2">B16-10</strain>
    </source>
</reference>
<dbReference type="OrthoDB" id="9813301at2"/>
<dbReference type="PANTHER" id="PTHR35788:SF1">
    <property type="entry name" value="EXPORTED PROTEIN"/>
    <property type="match status" value="1"/>
</dbReference>
<name>A0A4Q0VX05_9BACI</name>
<sequence length="320" mass="36077">MSLKGEHLMKKVIIVITSLFLLTGCVEFLDQKETNKISIQANLIRELDIRSKEELSLSWDLVDGRTNDVLVKVSLSELGFQKGNGLEEDKVIKLAKQLASNIDQPLLNPTITRDGVLKEGKNRVILSERELVNKMMSLYYYNKYLVLPIYEEVPQVTLDDLKTIKHSIIGSYVTYFNPNVSGRSINIKLSSQAIDHFVLAPNEIFSFNKVVGQRTTERGYQEAMEIVNKEFVVGVGGGICQTSSTLYNAVDKAGMEIIERYSHSRDIGYVPQNRDATVSWGGPDFKFKNPYDFPLLISTDVNLQTGKIEVQIYASQQPTE</sequence>
<dbReference type="AlphaFoldDB" id="A0A4Q0VX05"/>
<dbReference type="InterPro" id="IPR007391">
    <property type="entry name" value="Vancomycin_resist_VanW"/>
</dbReference>
<dbReference type="PANTHER" id="PTHR35788">
    <property type="entry name" value="EXPORTED PROTEIN-RELATED"/>
    <property type="match status" value="1"/>
</dbReference>
<dbReference type="EMBL" id="QOUX01000001">
    <property type="protein sequence ID" value="RXJ03892.1"/>
    <property type="molecule type" value="Genomic_DNA"/>
</dbReference>
<evidence type="ECO:0000313" key="1">
    <source>
        <dbReference type="EMBL" id="RXJ03892.1"/>
    </source>
</evidence>
<dbReference type="InterPro" id="IPR052913">
    <property type="entry name" value="Glycopeptide_resist_protein"/>
</dbReference>
<dbReference type="Pfam" id="PF04294">
    <property type="entry name" value="VanW"/>
    <property type="match status" value="1"/>
</dbReference>
<dbReference type="PROSITE" id="PS51257">
    <property type="entry name" value="PROKAR_LIPOPROTEIN"/>
    <property type="match status" value="1"/>
</dbReference>